<dbReference type="InterPro" id="IPR008927">
    <property type="entry name" value="6-PGluconate_DH-like_C_sf"/>
</dbReference>
<dbReference type="GO" id="GO:0051287">
    <property type="term" value="F:NAD binding"/>
    <property type="evidence" value="ECO:0007669"/>
    <property type="project" value="InterPro"/>
</dbReference>
<evidence type="ECO:0000259" key="5">
    <source>
        <dbReference type="Pfam" id="PF03446"/>
    </source>
</evidence>
<feature type="active site" evidence="4">
    <location>
        <position position="169"/>
    </location>
</feature>
<evidence type="ECO:0000259" key="6">
    <source>
        <dbReference type="Pfam" id="PF14833"/>
    </source>
</evidence>
<dbReference type="Pfam" id="PF03446">
    <property type="entry name" value="NAD_binding_2"/>
    <property type="match status" value="1"/>
</dbReference>
<evidence type="ECO:0000256" key="1">
    <source>
        <dbReference type="ARBA" id="ARBA00009080"/>
    </source>
</evidence>
<dbReference type="SUPFAM" id="SSF51735">
    <property type="entry name" value="NAD(P)-binding Rossmann-fold domains"/>
    <property type="match status" value="1"/>
</dbReference>
<dbReference type="Pfam" id="PF14833">
    <property type="entry name" value="NAD_binding_11"/>
    <property type="match status" value="1"/>
</dbReference>
<dbReference type="GO" id="GO:0050661">
    <property type="term" value="F:NADP binding"/>
    <property type="evidence" value="ECO:0007669"/>
    <property type="project" value="InterPro"/>
</dbReference>
<feature type="domain" description="3-hydroxyisobutyrate dehydrogenase-like NAD-binding" evidence="6">
    <location>
        <begin position="163"/>
        <end position="254"/>
    </location>
</feature>
<name>A0A652YH44_NOCGL</name>
<comment type="caution">
    <text evidence="7">The sequence shown here is derived from an EMBL/GenBank/DDBJ whole genome shotgun (WGS) entry which is preliminary data.</text>
</comment>
<dbReference type="InterPro" id="IPR029154">
    <property type="entry name" value="HIBADH-like_NADP-bd"/>
</dbReference>
<dbReference type="EMBL" id="VNIQ01000015">
    <property type="protein sequence ID" value="TYQ00578.1"/>
    <property type="molecule type" value="Genomic_DNA"/>
</dbReference>
<dbReference type="InterPro" id="IPR036291">
    <property type="entry name" value="NAD(P)-bd_dom_sf"/>
</dbReference>
<dbReference type="InterPro" id="IPR015815">
    <property type="entry name" value="HIBADH-related"/>
</dbReference>
<dbReference type="InterPro" id="IPR013328">
    <property type="entry name" value="6PGD_dom2"/>
</dbReference>
<dbReference type="Gene3D" id="1.10.1040.10">
    <property type="entry name" value="N-(1-d-carboxylethyl)-l-norvaline Dehydrogenase, domain 2"/>
    <property type="match status" value="1"/>
</dbReference>
<dbReference type="AlphaFoldDB" id="A0A652YH44"/>
<gene>
    <name evidence="7" type="ORF">FNL38_11524</name>
</gene>
<evidence type="ECO:0000256" key="2">
    <source>
        <dbReference type="ARBA" id="ARBA00023002"/>
    </source>
</evidence>
<dbReference type="SUPFAM" id="SSF48179">
    <property type="entry name" value="6-phosphogluconate dehydrogenase C-terminal domain-like"/>
    <property type="match status" value="1"/>
</dbReference>
<comment type="similarity">
    <text evidence="1">Belongs to the HIBADH-related family.</text>
</comment>
<organism evidence="7">
    <name type="scientific">Nocardia globerula</name>
    <dbReference type="NCBI Taxonomy" id="1818"/>
    <lineage>
        <taxon>Bacteria</taxon>
        <taxon>Bacillati</taxon>
        <taxon>Actinomycetota</taxon>
        <taxon>Actinomycetes</taxon>
        <taxon>Mycobacteriales</taxon>
        <taxon>Nocardiaceae</taxon>
        <taxon>Nocardia</taxon>
    </lineage>
</organism>
<evidence type="ECO:0000256" key="4">
    <source>
        <dbReference type="PIRSR" id="PIRSR000103-1"/>
    </source>
</evidence>
<protein>
    <submittedName>
        <fullName evidence="7">3-hydroxyisobutyrate dehydrogenase-like beta-hydroxyacid dehydrogenase</fullName>
    </submittedName>
</protein>
<keyword evidence="2" id="KW-0560">Oxidoreductase</keyword>
<dbReference type="PANTHER" id="PTHR22981">
    <property type="entry name" value="3-HYDROXYISOBUTYRATE DEHYDROGENASE-RELATED"/>
    <property type="match status" value="1"/>
</dbReference>
<dbReference type="PANTHER" id="PTHR22981:SF7">
    <property type="entry name" value="3-HYDROXYISOBUTYRATE DEHYDROGENASE, MITOCHONDRIAL"/>
    <property type="match status" value="1"/>
</dbReference>
<accession>A0A652YH44</accession>
<dbReference type="InterPro" id="IPR006115">
    <property type="entry name" value="6PGDH_NADP-bd"/>
</dbReference>
<dbReference type="PIRSF" id="PIRSF000103">
    <property type="entry name" value="HIBADH"/>
    <property type="match status" value="1"/>
</dbReference>
<evidence type="ECO:0000256" key="3">
    <source>
        <dbReference type="ARBA" id="ARBA00023027"/>
    </source>
</evidence>
<feature type="domain" description="6-phosphogluconate dehydrogenase NADP-binding" evidence="5">
    <location>
        <begin position="5"/>
        <end position="157"/>
    </location>
</feature>
<proteinExistence type="inferred from homology"/>
<keyword evidence="3" id="KW-0520">NAD</keyword>
<reference evidence="7" key="1">
    <citation type="submission" date="2019-07" db="EMBL/GenBank/DDBJ databases">
        <title>Genomic Encyclopedia of Type Strains, Phase IV (KMG-IV): sequencing the most valuable type-strain genomes for metagenomic binning, comparative biology and taxonomic classification.</title>
        <authorList>
            <person name="Goeker M."/>
        </authorList>
    </citation>
    <scope>NUCLEOTIDE SEQUENCE</scope>
    <source>
        <strain evidence="7">DSM 44596</strain>
    </source>
</reference>
<sequence>MTLPDIGFIGAGQIGEPMVEKFLATGRRTAVYARRVEVRDRLAGRGAIIAAHQEELAAAPVVVTCLFSDAHVLQECTPIIEKMSPGSLFISHTTGSPLMIQRLRDIGHKGGVSVVEAPFSGKPEDIRRGELTVLLAGDDDAVDVAAGVVAAYASNIHRTGPLGTALAAKLLNNALFAACSQLTLSALAAGRSLGLDENKLLDVLAVSSGGSTAARYVAASEQDAQTYSARLPRYLRKDLASVRTVTADLGIDIEDLLAAAERGPMDLDDRVQADGLEKSRA</sequence>
<evidence type="ECO:0000313" key="7">
    <source>
        <dbReference type="EMBL" id="TYQ00578.1"/>
    </source>
</evidence>
<dbReference type="GO" id="GO:0016616">
    <property type="term" value="F:oxidoreductase activity, acting on the CH-OH group of donors, NAD or NADP as acceptor"/>
    <property type="evidence" value="ECO:0007669"/>
    <property type="project" value="TreeGrafter"/>
</dbReference>
<dbReference type="Gene3D" id="3.40.50.720">
    <property type="entry name" value="NAD(P)-binding Rossmann-like Domain"/>
    <property type="match status" value="1"/>
</dbReference>